<sequence length="145" mass="15079">MNIRQTRAAAGALLLGLCAMGAHAADRTVYLPFAPEVEAALAAGRIDGSVKFALAGTGSPGQVIRADVVTNKKTNAFAKSDANACSWAMQSALIQLHEAAKEAGASRVVNIVSFYKRNEFRSTTDFECHAGAVVAGVALKADLSK</sequence>
<gene>
    <name evidence="2" type="ORF">GAK30_00725</name>
</gene>
<evidence type="ECO:0008006" key="4">
    <source>
        <dbReference type="Google" id="ProtNLM"/>
    </source>
</evidence>
<accession>A0A7V8FR49</accession>
<evidence type="ECO:0000313" key="3">
    <source>
        <dbReference type="Proteomes" id="UP000461670"/>
    </source>
</evidence>
<name>A0A7V8FR49_9BURK</name>
<keyword evidence="1" id="KW-0732">Signal</keyword>
<evidence type="ECO:0000313" key="2">
    <source>
        <dbReference type="EMBL" id="KAF1023035.1"/>
    </source>
</evidence>
<organism evidence="2 3">
    <name type="scientific">Paracidovorax wautersii</name>
    <dbReference type="NCBI Taxonomy" id="1177982"/>
    <lineage>
        <taxon>Bacteria</taxon>
        <taxon>Pseudomonadati</taxon>
        <taxon>Pseudomonadota</taxon>
        <taxon>Betaproteobacteria</taxon>
        <taxon>Burkholderiales</taxon>
        <taxon>Comamonadaceae</taxon>
        <taxon>Paracidovorax</taxon>
    </lineage>
</organism>
<dbReference type="AlphaFoldDB" id="A0A7V8FR49"/>
<reference evidence="3" key="1">
    <citation type="journal article" date="2020" name="MBio">
        <title>Horizontal gene transfer to a defensive symbiont with a reduced genome amongst a multipartite beetle microbiome.</title>
        <authorList>
            <person name="Waterworth S.C."/>
            <person name="Florez L.V."/>
            <person name="Rees E.R."/>
            <person name="Hertweck C."/>
            <person name="Kaltenpoth M."/>
            <person name="Kwan J.C."/>
        </authorList>
    </citation>
    <scope>NUCLEOTIDE SEQUENCE [LARGE SCALE GENOMIC DNA]</scope>
</reference>
<dbReference type="Proteomes" id="UP000461670">
    <property type="component" value="Unassembled WGS sequence"/>
</dbReference>
<feature type="chain" id="PRO_5031227217" description="Excinuclease ATPase subunit" evidence="1">
    <location>
        <begin position="25"/>
        <end position="145"/>
    </location>
</feature>
<dbReference type="EMBL" id="WNDQ01000007">
    <property type="protein sequence ID" value="KAF1023035.1"/>
    <property type="molecule type" value="Genomic_DNA"/>
</dbReference>
<protein>
    <recommendedName>
        <fullName evidence="4">Excinuclease ATPase subunit</fullName>
    </recommendedName>
</protein>
<proteinExistence type="predicted"/>
<evidence type="ECO:0000256" key="1">
    <source>
        <dbReference type="SAM" id="SignalP"/>
    </source>
</evidence>
<feature type="signal peptide" evidence="1">
    <location>
        <begin position="1"/>
        <end position="24"/>
    </location>
</feature>
<comment type="caution">
    <text evidence="2">The sequence shown here is derived from an EMBL/GenBank/DDBJ whole genome shotgun (WGS) entry which is preliminary data.</text>
</comment>